<dbReference type="FunCoup" id="A0A6L2P930">
    <property type="interactions" value="1745"/>
</dbReference>
<dbReference type="AlphaFoldDB" id="A0A6L2P930"/>
<feature type="region of interest" description="Disordered" evidence="9">
    <location>
        <begin position="569"/>
        <end position="595"/>
    </location>
</feature>
<reference evidence="12" key="1">
    <citation type="submission" date="2020-01" db="EMBL/GenBank/DDBJ databases">
        <title>Draft genome sequence of the Termite Coptotermes fromosanus.</title>
        <authorList>
            <person name="Itakura S."/>
            <person name="Yosikawa Y."/>
            <person name="Umezawa K."/>
        </authorList>
    </citation>
    <scope>NUCLEOTIDE SEQUENCE [LARGE SCALE GENOMIC DNA]</scope>
</reference>
<evidence type="ECO:0000259" key="10">
    <source>
        <dbReference type="PROSITE" id="PS50157"/>
    </source>
</evidence>
<dbReference type="PANTHER" id="PTHR24391:SF18">
    <property type="entry name" value="EG:115C2.6 PROTEIN"/>
    <property type="match status" value="1"/>
</dbReference>
<keyword evidence="3" id="KW-0677">Repeat</keyword>
<dbReference type="InterPro" id="IPR013087">
    <property type="entry name" value="Znf_C2H2_type"/>
</dbReference>
<dbReference type="InParanoid" id="A0A6L2P930"/>
<dbReference type="EMBL" id="BLKM01009919">
    <property type="protein sequence ID" value="GFG28779.1"/>
    <property type="molecule type" value="Genomic_DNA"/>
</dbReference>
<dbReference type="GO" id="GO:0045892">
    <property type="term" value="P:negative regulation of DNA-templated transcription"/>
    <property type="evidence" value="ECO:0007669"/>
    <property type="project" value="UniProtKB-ARBA"/>
</dbReference>
<evidence type="ECO:0000256" key="9">
    <source>
        <dbReference type="SAM" id="MobiDB-lite"/>
    </source>
</evidence>
<dbReference type="InterPro" id="IPR036236">
    <property type="entry name" value="Znf_C2H2_sf"/>
</dbReference>
<feature type="domain" description="C2H2-type" evidence="10">
    <location>
        <begin position="276"/>
        <end position="305"/>
    </location>
</feature>
<evidence type="ECO:0000313" key="11">
    <source>
        <dbReference type="EMBL" id="GFG28779.1"/>
    </source>
</evidence>
<evidence type="ECO:0000256" key="1">
    <source>
        <dbReference type="ARBA" id="ARBA00004123"/>
    </source>
</evidence>
<keyword evidence="12" id="KW-1185">Reference proteome</keyword>
<feature type="region of interest" description="Disordered" evidence="9">
    <location>
        <begin position="1"/>
        <end position="53"/>
    </location>
</feature>
<feature type="compositionally biased region" description="Basic and acidic residues" evidence="9">
    <location>
        <begin position="569"/>
        <end position="586"/>
    </location>
</feature>
<dbReference type="PANTHER" id="PTHR24391">
    <property type="entry name" value="HISTONE H4 TRANSCRIPTION FACTOR-RELATED"/>
    <property type="match status" value="1"/>
</dbReference>
<evidence type="ECO:0000313" key="12">
    <source>
        <dbReference type="Proteomes" id="UP000502823"/>
    </source>
</evidence>
<keyword evidence="7" id="KW-0539">Nucleus</keyword>
<sequence>MSKYEGSHMQEKDVDCGPDQKRRSIWLHENKRDNTDGTLLSDMQKEGADSKVKRKKREVLLNENKHSFSVKNDNNTENKQSSHMQGKDLECWQKLMMVVPLHEDKYNSTDKNNACKEHSSHMRDRSLDYRPEQLGEVTLHEVDTSDVDSSVSSTFGKKHKRKMTKLKNMQVNMRCEWQNCDYCTTNLNHFVQHVSFHIPHLEVKETNDQEGVYACLWESCGFQSSDPKEIVRHVNFHSFHTKIKCIGSNILAQSGQPACTYVQVGKNQVPDFPHAFVCCWDDCERTFNNSQMFFHHVQTHVYHNPHGHKVAGGIPCSWRGCESVFRSVYKLEEHARRHTQEKLVGCPTCGGLFANKVKFLDHCMRQVPVELQGYQCSHCGKCFPCKRLLADHVSHHMNNHPCFFCDMTCTSPSGLMAHIRYKHLDAKPFKCHSCDYAAKTQYDMNQHLATHSSVALHCCKEEGCDFSFRSAYGLRRHYRRDHCGDDEPAYCCHICDDLFQRGSLLTHHLMNRHNICWPPGHSRFRYKLEHDGYFRLQRAQPVQSQASSAKPLCGASHYNLRRLSERSFEITVSEDEKGPRDEEGKRAGFSSASRN</sequence>
<protein>
    <recommendedName>
        <fullName evidence="10">C2H2-type domain-containing protein</fullName>
    </recommendedName>
</protein>
<dbReference type="SMART" id="SM00355">
    <property type="entry name" value="ZnF_C2H2"/>
    <property type="match status" value="9"/>
</dbReference>
<evidence type="ECO:0000256" key="4">
    <source>
        <dbReference type="ARBA" id="ARBA00022771"/>
    </source>
</evidence>
<feature type="domain" description="C2H2-type" evidence="10">
    <location>
        <begin position="490"/>
        <end position="518"/>
    </location>
</feature>
<keyword evidence="6" id="KW-0238">DNA-binding</keyword>
<comment type="caution">
    <text evidence="11">The sequence shown here is derived from an EMBL/GenBank/DDBJ whole genome shotgun (WGS) entry which is preliminary data.</text>
</comment>
<dbReference type="GO" id="GO:0000978">
    <property type="term" value="F:RNA polymerase II cis-regulatory region sequence-specific DNA binding"/>
    <property type="evidence" value="ECO:0007669"/>
    <property type="project" value="TreeGrafter"/>
</dbReference>
<dbReference type="InterPro" id="IPR051574">
    <property type="entry name" value="ZnF_E-box_Homeobox"/>
</dbReference>
<dbReference type="Gene3D" id="3.30.160.60">
    <property type="entry name" value="Classic Zinc Finger"/>
    <property type="match status" value="4"/>
</dbReference>
<dbReference type="GO" id="GO:0000981">
    <property type="term" value="F:DNA-binding transcription factor activity, RNA polymerase II-specific"/>
    <property type="evidence" value="ECO:0007669"/>
    <property type="project" value="TreeGrafter"/>
</dbReference>
<dbReference type="SUPFAM" id="SSF57667">
    <property type="entry name" value="beta-beta-alpha zinc fingers"/>
    <property type="match status" value="3"/>
</dbReference>
<feature type="domain" description="C2H2-type" evidence="10">
    <location>
        <begin position="314"/>
        <end position="343"/>
    </location>
</feature>
<keyword evidence="2" id="KW-0479">Metal-binding</keyword>
<evidence type="ECO:0000256" key="6">
    <source>
        <dbReference type="ARBA" id="ARBA00023125"/>
    </source>
</evidence>
<evidence type="ECO:0000256" key="2">
    <source>
        <dbReference type="ARBA" id="ARBA00022723"/>
    </source>
</evidence>
<feature type="domain" description="C2H2-type" evidence="10">
    <location>
        <begin position="457"/>
        <end position="487"/>
    </location>
</feature>
<feature type="compositionally biased region" description="Basic and acidic residues" evidence="9">
    <location>
        <begin position="1"/>
        <end position="35"/>
    </location>
</feature>
<accession>A0A6L2P930</accession>
<keyword evidence="4 8" id="KW-0863">Zinc-finger</keyword>
<evidence type="ECO:0000256" key="7">
    <source>
        <dbReference type="ARBA" id="ARBA00023242"/>
    </source>
</evidence>
<organism evidence="11 12">
    <name type="scientific">Coptotermes formosanus</name>
    <name type="common">Formosan subterranean termite</name>
    <dbReference type="NCBI Taxonomy" id="36987"/>
    <lineage>
        <taxon>Eukaryota</taxon>
        <taxon>Metazoa</taxon>
        <taxon>Ecdysozoa</taxon>
        <taxon>Arthropoda</taxon>
        <taxon>Hexapoda</taxon>
        <taxon>Insecta</taxon>
        <taxon>Pterygota</taxon>
        <taxon>Neoptera</taxon>
        <taxon>Polyneoptera</taxon>
        <taxon>Dictyoptera</taxon>
        <taxon>Blattodea</taxon>
        <taxon>Blattoidea</taxon>
        <taxon>Termitoidae</taxon>
        <taxon>Rhinotermitidae</taxon>
        <taxon>Coptotermes</taxon>
    </lineage>
</organism>
<dbReference type="GO" id="GO:0008270">
    <property type="term" value="F:zinc ion binding"/>
    <property type="evidence" value="ECO:0007669"/>
    <property type="project" value="UniProtKB-KW"/>
</dbReference>
<dbReference type="Proteomes" id="UP000502823">
    <property type="component" value="Unassembled WGS sequence"/>
</dbReference>
<proteinExistence type="predicted"/>
<dbReference type="GO" id="GO:0005634">
    <property type="term" value="C:nucleus"/>
    <property type="evidence" value="ECO:0007669"/>
    <property type="project" value="UniProtKB-SubCell"/>
</dbReference>
<evidence type="ECO:0000256" key="8">
    <source>
        <dbReference type="PROSITE-ProRule" id="PRU00042"/>
    </source>
</evidence>
<feature type="domain" description="C2H2-type" evidence="10">
    <location>
        <begin position="400"/>
        <end position="428"/>
    </location>
</feature>
<gene>
    <name evidence="11" type="ORF">Cfor_03013</name>
</gene>
<dbReference type="PROSITE" id="PS50157">
    <property type="entry name" value="ZINC_FINGER_C2H2_2"/>
    <property type="match status" value="6"/>
</dbReference>
<dbReference type="PROSITE" id="PS00028">
    <property type="entry name" value="ZINC_FINGER_C2H2_1"/>
    <property type="match status" value="6"/>
</dbReference>
<comment type="subcellular location">
    <subcellularLocation>
        <location evidence="1">Nucleus</location>
    </subcellularLocation>
</comment>
<feature type="domain" description="C2H2-type" evidence="10">
    <location>
        <begin position="374"/>
        <end position="401"/>
    </location>
</feature>
<keyword evidence="5" id="KW-0862">Zinc</keyword>
<evidence type="ECO:0000256" key="3">
    <source>
        <dbReference type="ARBA" id="ARBA00022737"/>
    </source>
</evidence>
<dbReference type="OrthoDB" id="10260596at2759"/>
<name>A0A6L2P930_COPFO</name>
<evidence type="ECO:0000256" key="5">
    <source>
        <dbReference type="ARBA" id="ARBA00022833"/>
    </source>
</evidence>